<feature type="compositionally biased region" description="Basic and acidic residues" evidence="1">
    <location>
        <begin position="209"/>
        <end position="229"/>
    </location>
</feature>
<feature type="compositionally biased region" description="Low complexity" evidence="1">
    <location>
        <begin position="41"/>
        <end position="58"/>
    </location>
</feature>
<accession>A0A9P4ILF0</accession>
<feature type="region of interest" description="Disordered" evidence="1">
    <location>
        <begin position="1"/>
        <end position="20"/>
    </location>
</feature>
<proteinExistence type="predicted"/>
<dbReference type="EMBL" id="ML978123">
    <property type="protein sequence ID" value="KAF2101887.1"/>
    <property type="molecule type" value="Genomic_DNA"/>
</dbReference>
<evidence type="ECO:0000256" key="1">
    <source>
        <dbReference type="SAM" id="MobiDB-lite"/>
    </source>
</evidence>
<name>A0A9P4ILF0_9PEZI</name>
<protein>
    <submittedName>
        <fullName evidence="2">Ribosomal protein L1</fullName>
    </submittedName>
</protein>
<dbReference type="InterPro" id="IPR028364">
    <property type="entry name" value="Ribosomal_uL1/biogenesis"/>
</dbReference>
<sequence length="448" mass="49495">MAVDSKALTPKVTEGSPYQLDLNQVQRAADSLLKHMKKSQNELSSSSNKKSLLPADSESSGEDDASLEEKEPIWMIVTTKKHIVDKKRLKPATITLPHPLHTLSATATAPTRICLITADPQRAYKDIVASPEFPPHLRPSISRVIGISKLNAKYKSFESKRQLAAQHDIFLADERIVTSLPQTLGKIFYKGGEKRPIPVELSGNKKGRTKAEKDSLGQKRKRETAEDGSRGSPNVGTAETIAREIERALNSALLHLSPSATTAIKVAHAGMELDAVSENVEAVCKGMMEKYIPQGWKNMRSIHLKGPNTMALPVWLANELWLSEKDVLDEKLELPEGEKGKKKKLKGSKRKLLTAGEDDVDVPESEEKNMSKKKRKPDVASDEQPAKKTKTSKSDDAAEDAQRKERLKKQKLKARESNSTTTDVAEKRSQEAPLKEQGITKKAKAVKV</sequence>
<dbReference type="InterPro" id="IPR023674">
    <property type="entry name" value="Ribosomal_uL1-like"/>
</dbReference>
<feature type="region of interest" description="Disordered" evidence="1">
    <location>
        <begin position="198"/>
        <end position="237"/>
    </location>
</feature>
<dbReference type="Gene3D" id="3.40.50.790">
    <property type="match status" value="1"/>
</dbReference>
<feature type="compositionally biased region" description="Basic and acidic residues" evidence="1">
    <location>
        <begin position="424"/>
        <end position="434"/>
    </location>
</feature>
<evidence type="ECO:0000313" key="3">
    <source>
        <dbReference type="Proteomes" id="UP000799772"/>
    </source>
</evidence>
<feature type="region of interest" description="Disordered" evidence="1">
    <location>
        <begin position="338"/>
        <end position="448"/>
    </location>
</feature>
<dbReference type="Pfam" id="PF00687">
    <property type="entry name" value="Ribosomal_L1"/>
    <property type="match status" value="1"/>
</dbReference>
<dbReference type="GO" id="GO:0005840">
    <property type="term" value="C:ribosome"/>
    <property type="evidence" value="ECO:0007669"/>
    <property type="project" value="UniProtKB-KW"/>
</dbReference>
<comment type="caution">
    <text evidence="2">The sequence shown here is derived from an EMBL/GenBank/DDBJ whole genome shotgun (WGS) entry which is preliminary data.</text>
</comment>
<dbReference type="OrthoDB" id="10251727at2759"/>
<dbReference type="InterPro" id="IPR016095">
    <property type="entry name" value="Ribosomal_uL1_3-a/b-sand"/>
</dbReference>
<feature type="compositionally biased region" description="Basic and acidic residues" evidence="1">
    <location>
        <begin position="392"/>
        <end position="404"/>
    </location>
</feature>
<dbReference type="Proteomes" id="UP000799772">
    <property type="component" value="Unassembled WGS sequence"/>
</dbReference>
<feature type="region of interest" description="Disordered" evidence="1">
    <location>
        <begin position="32"/>
        <end position="66"/>
    </location>
</feature>
<gene>
    <name evidence="2" type="ORF">NA57DRAFT_64549</name>
</gene>
<organism evidence="2 3">
    <name type="scientific">Rhizodiscina lignyota</name>
    <dbReference type="NCBI Taxonomy" id="1504668"/>
    <lineage>
        <taxon>Eukaryota</taxon>
        <taxon>Fungi</taxon>
        <taxon>Dikarya</taxon>
        <taxon>Ascomycota</taxon>
        <taxon>Pezizomycotina</taxon>
        <taxon>Dothideomycetes</taxon>
        <taxon>Pleosporomycetidae</taxon>
        <taxon>Aulographales</taxon>
        <taxon>Rhizodiscinaceae</taxon>
        <taxon>Rhizodiscina</taxon>
    </lineage>
</organism>
<keyword evidence="3" id="KW-1185">Reference proteome</keyword>
<dbReference type="AlphaFoldDB" id="A0A9P4ILF0"/>
<feature type="compositionally biased region" description="Basic residues" evidence="1">
    <location>
        <begin position="340"/>
        <end position="352"/>
    </location>
</feature>
<keyword evidence="2" id="KW-0687">Ribonucleoprotein</keyword>
<dbReference type="CDD" id="cd00403">
    <property type="entry name" value="Ribosomal_L1"/>
    <property type="match status" value="1"/>
</dbReference>
<keyword evidence="2" id="KW-0689">Ribosomal protein</keyword>
<evidence type="ECO:0000313" key="2">
    <source>
        <dbReference type="EMBL" id="KAF2101887.1"/>
    </source>
</evidence>
<reference evidence="2" key="1">
    <citation type="journal article" date="2020" name="Stud. Mycol.">
        <title>101 Dothideomycetes genomes: a test case for predicting lifestyles and emergence of pathogens.</title>
        <authorList>
            <person name="Haridas S."/>
            <person name="Albert R."/>
            <person name="Binder M."/>
            <person name="Bloem J."/>
            <person name="Labutti K."/>
            <person name="Salamov A."/>
            <person name="Andreopoulos B."/>
            <person name="Baker S."/>
            <person name="Barry K."/>
            <person name="Bills G."/>
            <person name="Bluhm B."/>
            <person name="Cannon C."/>
            <person name="Castanera R."/>
            <person name="Culley D."/>
            <person name="Daum C."/>
            <person name="Ezra D."/>
            <person name="Gonzalez J."/>
            <person name="Henrissat B."/>
            <person name="Kuo A."/>
            <person name="Liang C."/>
            <person name="Lipzen A."/>
            <person name="Lutzoni F."/>
            <person name="Magnuson J."/>
            <person name="Mondo S."/>
            <person name="Nolan M."/>
            <person name="Ohm R."/>
            <person name="Pangilinan J."/>
            <person name="Park H.-J."/>
            <person name="Ramirez L."/>
            <person name="Alfaro M."/>
            <person name="Sun H."/>
            <person name="Tritt A."/>
            <person name="Yoshinaga Y."/>
            <person name="Zwiers L.-H."/>
            <person name="Turgeon B."/>
            <person name="Goodwin S."/>
            <person name="Spatafora J."/>
            <person name="Crous P."/>
            <person name="Grigoriev I."/>
        </authorList>
    </citation>
    <scope>NUCLEOTIDE SEQUENCE</scope>
    <source>
        <strain evidence="2">CBS 133067</strain>
    </source>
</reference>
<dbReference type="SUPFAM" id="SSF56808">
    <property type="entry name" value="Ribosomal protein L1"/>
    <property type="match status" value="1"/>
</dbReference>